<evidence type="ECO:0000313" key="1">
    <source>
        <dbReference type="EMBL" id="KAL1406509.1"/>
    </source>
</evidence>
<protein>
    <submittedName>
        <fullName evidence="1">Uncharacterized protein</fullName>
    </submittedName>
</protein>
<comment type="caution">
    <text evidence="1">The sequence shown here is derived from an EMBL/GenBank/DDBJ whole genome shotgun (WGS) entry which is preliminary data.</text>
</comment>
<name>A0ABR3PVQ1_9TREE</name>
<evidence type="ECO:0000313" key="2">
    <source>
        <dbReference type="Proteomes" id="UP001565368"/>
    </source>
</evidence>
<dbReference type="Proteomes" id="UP001565368">
    <property type="component" value="Unassembled WGS sequence"/>
</dbReference>
<proteinExistence type="predicted"/>
<accession>A0ABR3PVQ1</accession>
<dbReference type="RefSeq" id="XP_069206453.1">
    <property type="nucleotide sequence ID" value="XM_069356612.1"/>
</dbReference>
<keyword evidence="2" id="KW-1185">Reference proteome</keyword>
<organism evidence="1 2">
    <name type="scientific">Vanrija albida</name>
    <dbReference type="NCBI Taxonomy" id="181172"/>
    <lineage>
        <taxon>Eukaryota</taxon>
        <taxon>Fungi</taxon>
        <taxon>Dikarya</taxon>
        <taxon>Basidiomycota</taxon>
        <taxon>Agaricomycotina</taxon>
        <taxon>Tremellomycetes</taxon>
        <taxon>Trichosporonales</taxon>
        <taxon>Trichosporonaceae</taxon>
        <taxon>Vanrija</taxon>
    </lineage>
</organism>
<sequence length="100" mass="10030">MPAPSAPNAAIGPITTPRRAIAALSDPGRGGRAYTHAVLAALVESLRAAGRTDAEVDAALAAVEGGAGVRGHCVASFRAGLAAAEEEGWGREPLPPYSLM</sequence>
<dbReference type="EMBL" id="JBBXJM010000006">
    <property type="protein sequence ID" value="KAL1406509.1"/>
    <property type="molecule type" value="Genomic_DNA"/>
</dbReference>
<dbReference type="GeneID" id="95989256"/>
<reference evidence="1 2" key="1">
    <citation type="submission" date="2023-08" db="EMBL/GenBank/DDBJ databases">
        <title>Annotated Genome Sequence of Vanrija albida AlHP1.</title>
        <authorList>
            <person name="Herzog R."/>
        </authorList>
    </citation>
    <scope>NUCLEOTIDE SEQUENCE [LARGE SCALE GENOMIC DNA]</scope>
    <source>
        <strain evidence="1 2">AlHP1</strain>
    </source>
</reference>
<gene>
    <name evidence="1" type="ORF">Q8F55_008213</name>
</gene>